<comment type="caution">
    <text evidence="2">The sequence shown here is derived from an EMBL/GenBank/DDBJ whole genome shotgun (WGS) entry which is preliminary data.</text>
</comment>
<reference evidence="2" key="1">
    <citation type="submission" date="2021-06" db="EMBL/GenBank/DDBJ databases">
        <authorList>
            <person name="Kallberg Y."/>
            <person name="Tangrot J."/>
            <person name="Rosling A."/>
        </authorList>
    </citation>
    <scope>NUCLEOTIDE SEQUENCE</scope>
    <source>
        <strain evidence="2">MA453B</strain>
    </source>
</reference>
<organism evidence="2 3">
    <name type="scientific">Dentiscutata erythropus</name>
    <dbReference type="NCBI Taxonomy" id="1348616"/>
    <lineage>
        <taxon>Eukaryota</taxon>
        <taxon>Fungi</taxon>
        <taxon>Fungi incertae sedis</taxon>
        <taxon>Mucoromycota</taxon>
        <taxon>Glomeromycotina</taxon>
        <taxon>Glomeromycetes</taxon>
        <taxon>Diversisporales</taxon>
        <taxon>Gigasporaceae</taxon>
        <taxon>Dentiscutata</taxon>
    </lineage>
</organism>
<name>A0A9N9EML9_9GLOM</name>
<evidence type="ECO:0000313" key="3">
    <source>
        <dbReference type="Proteomes" id="UP000789405"/>
    </source>
</evidence>
<feature type="region of interest" description="Disordered" evidence="1">
    <location>
        <begin position="1"/>
        <end position="66"/>
    </location>
</feature>
<evidence type="ECO:0000313" key="2">
    <source>
        <dbReference type="EMBL" id="CAG8684474.1"/>
    </source>
</evidence>
<dbReference type="OrthoDB" id="10475272at2759"/>
<evidence type="ECO:0000256" key="1">
    <source>
        <dbReference type="SAM" id="MobiDB-lite"/>
    </source>
</evidence>
<feature type="compositionally biased region" description="Polar residues" evidence="1">
    <location>
        <begin position="30"/>
        <end position="48"/>
    </location>
</feature>
<accession>A0A9N9EML9</accession>
<feature type="compositionally biased region" description="Basic and acidic residues" evidence="1">
    <location>
        <begin position="1"/>
        <end position="11"/>
    </location>
</feature>
<feature type="compositionally biased region" description="Basic residues" evidence="1">
    <location>
        <begin position="16"/>
        <end position="29"/>
    </location>
</feature>
<protein>
    <submittedName>
        <fullName evidence="2">24272_t:CDS:1</fullName>
    </submittedName>
</protein>
<sequence length="182" mass="20960">MTFKIKIETKSSMRQRINKPKKKRPKRNGHLTTFALQQPGGTFQSPADQIQPMPENDQSRQQSQVNNYQSVTNQVADHDQSIIHNTQYVNSLNQQSQVHNIQQFETNQETMTQLLDQQFVRIDIPVENFAGLNFPVQNLIGKLVGLNVSENLVEIYILPTENIYYTQIQAVDQDQTMSQTLD</sequence>
<gene>
    <name evidence="2" type="ORF">DERYTH_LOCUS12012</name>
</gene>
<dbReference type="EMBL" id="CAJVPY010007706">
    <property type="protein sequence ID" value="CAG8684474.1"/>
    <property type="molecule type" value="Genomic_DNA"/>
</dbReference>
<keyword evidence="3" id="KW-1185">Reference proteome</keyword>
<proteinExistence type="predicted"/>
<dbReference type="AlphaFoldDB" id="A0A9N9EML9"/>
<dbReference type="Proteomes" id="UP000789405">
    <property type="component" value="Unassembled WGS sequence"/>
</dbReference>